<dbReference type="CDD" id="cd04301">
    <property type="entry name" value="NAT_SF"/>
    <property type="match status" value="1"/>
</dbReference>
<evidence type="ECO:0000256" key="1">
    <source>
        <dbReference type="ARBA" id="ARBA00022679"/>
    </source>
</evidence>
<gene>
    <name evidence="4" type="ORF">EV192_110152</name>
</gene>
<evidence type="ECO:0000313" key="5">
    <source>
        <dbReference type="Proteomes" id="UP000295680"/>
    </source>
</evidence>
<dbReference type="InterPro" id="IPR016181">
    <property type="entry name" value="Acyl_CoA_acyltransferase"/>
</dbReference>
<evidence type="ECO:0000259" key="3">
    <source>
        <dbReference type="PROSITE" id="PS51186"/>
    </source>
</evidence>
<comment type="caution">
    <text evidence="4">The sequence shown here is derived from an EMBL/GenBank/DDBJ whole genome shotgun (WGS) entry which is preliminary data.</text>
</comment>
<sequence>MRDVVIRQADPADLAALVASLGDEDFFTDRLARQQDGLGVLLTAWHAGDPIGGLYVWLEQADEQEVRDHLPGVPLLNHVEVRSDHRNSGVGTELVHSAERLLAGLGHQRVALAVRIDNTDAYRLYARLDYEIWNHPPVECMYEIRLPDGTRKRDFETCYMLVKELPGGSG</sequence>
<dbReference type="PANTHER" id="PTHR43420:SF12">
    <property type="entry name" value="N-ACETYLTRANSFERASE DOMAIN-CONTAINING PROTEIN"/>
    <property type="match status" value="1"/>
</dbReference>
<keyword evidence="1" id="KW-0808">Transferase</keyword>
<dbReference type="EMBL" id="SLWS01000010">
    <property type="protein sequence ID" value="TCO53563.1"/>
    <property type="molecule type" value="Genomic_DNA"/>
</dbReference>
<accession>A0A4R2J4F8</accession>
<dbReference type="GO" id="GO:0016747">
    <property type="term" value="F:acyltransferase activity, transferring groups other than amino-acyl groups"/>
    <property type="evidence" value="ECO:0007669"/>
    <property type="project" value="InterPro"/>
</dbReference>
<organism evidence="4 5">
    <name type="scientific">Actinocrispum wychmicini</name>
    <dbReference type="NCBI Taxonomy" id="1213861"/>
    <lineage>
        <taxon>Bacteria</taxon>
        <taxon>Bacillati</taxon>
        <taxon>Actinomycetota</taxon>
        <taxon>Actinomycetes</taxon>
        <taxon>Pseudonocardiales</taxon>
        <taxon>Pseudonocardiaceae</taxon>
        <taxon>Actinocrispum</taxon>
    </lineage>
</organism>
<keyword evidence="4" id="KW-0687">Ribonucleoprotein</keyword>
<dbReference type="Proteomes" id="UP000295680">
    <property type="component" value="Unassembled WGS sequence"/>
</dbReference>
<dbReference type="PROSITE" id="PS51186">
    <property type="entry name" value="GNAT"/>
    <property type="match status" value="1"/>
</dbReference>
<name>A0A4R2J4F8_9PSEU</name>
<dbReference type="SUPFAM" id="SSF55729">
    <property type="entry name" value="Acyl-CoA N-acyltransferases (Nat)"/>
    <property type="match status" value="1"/>
</dbReference>
<keyword evidence="5" id="KW-1185">Reference proteome</keyword>
<dbReference type="Pfam" id="PF00583">
    <property type="entry name" value="Acetyltransf_1"/>
    <property type="match status" value="1"/>
</dbReference>
<dbReference type="GO" id="GO:0005840">
    <property type="term" value="C:ribosome"/>
    <property type="evidence" value="ECO:0007669"/>
    <property type="project" value="UniProtKB-KW"/>
</dbReference>
<keyword evidence="2" id="KW-0012">Acyltransferase</keyword>
<feature type="domain" description="N-acetyltransferase" evidence="3">
    <location>
        <begin position="4"/>
        <end position="149"/>
    </location>
</feature>
<dbReference type="RefSeq" id="WP_132123538.1">
    <property type="nucleotide sequence ID" value="NZ_SLWS01000010.1"/>
</dbReference>
<dbReference type="PANTHER" id="PTHR43420">
    <property type="entry name" value="ACETYLTRANSFERASE"/>
    <property type="match status" value="1"/>
</dbReference>
<dbReference type="OrthoDB" id="5173601at2"/>
<evidence type="ECO:0000256" key="2">
    <source>
        <dbReference type="ARBA" id="ARBA00023315"/>
    </source>
</evidence>
<keyword evidence="4" id="KW-0689">Ribosomal protein</keyword>
<proteinExistence type="predicted"/>
<dbReference type="Gene3D" id="3.40.630.30">
    <property type="match status" value="1"/>
</dbReference>
<reference evidence="4 5" key="1">
    <citation type="submission" date="2019-03" db="EMBL/GenBank/DDBJ databases">
        <title>Genomic Encyclopedia of Type Strains, Phase IV (KMG-IV): sequencing the most valuable type-strain genomes for metagenomic binning, comparative biology and taxonomic classification.</title>
        <authorList>
            <person name="Goeker M."/>
        </authorList>
    </citation>
    <scope>NUCLEOTIDE SEQUENCE [LARGE SCALE GENOMIC DNA]</scope>
    <source>
        <strain evidence="4 5">DSM 45934</strain>
    </source>
</reference>
<dbReference type="InterPro" id="IPR050680">
    <property type="entry name" value="YpeA/RimI_acetyltransf"/>
</dbReference>
<dbReference type="InterPro" id="IPR000182">
    <property type="entry name" value="GNAT_dom"/>
</dbReference>
<dbReference type="AlphaFoldDB" id="A0A4R2J4F8"/>
<protein>
    <submittedName>
        <fullName evidence="4">Ribosomal protein S18 acetylase RimI-like enzyme</fullName>
    </submittedName>
</protein>
<evidence type="ECO:0000313" key="4">
    <source>
        <dbReference type="EMBL" id="TCO53563.1"/>
    </source>
</evidence>